<dbReference type="RefSeq" id="WP_058978961.1">
    <property type="nucleotide sequence ID" value="NZ_BCMS01000002.1"/>
</dbReference>
<dbReference type="AlphaFoldDB" id="A0A124BS54"/>
<comment type="caution">
    <text evidence="3">The sequence shown here is derived from an EMBL/GenBank/DDBJ whole genome shotgun (WGS) entry which is preliminary data.</text>
</comment>
<reference evidence="4" key="1">
    <citation type="submission" date="2015-11" db="EMBL/GenBank/DDBJ databases">
        <title>Draft Genome Sequence of the Radioresistant Bacterium Deinococcus grandis, Isolated from Freshwater Fish in Japan.</title>
        <authorList>
            <person name="Satoh K."/>
            <person name="Onodera T."/>
            <person name="Omoso K."/>
            <person name="Takeda-Yano K."/>
            <person name="Katayama T."/>
            <person name="Oono Y."/>
            <person name="Narumi I."/>
        </authorList>
    </citation>
    <scope>NUCLEOTIDE SEQUENCE [LARGE SCALE GENOMIC DNA]</scope>
    <source>
        <strain evidence="4">ATCC 43672</strain>
    </source>
</reference>
<evidence type="ECO:0000256" key="1">
    <source>
        <dbReference type="PROSITE-ProRule" id="PRU01076"/>
    </source>
</evidence>
<dbReference type="Pfam" id="PF04014">
    <property type="entry name" value="MazE_antitoxin"/>
    <property type="match status" value="1"/>
</dbReference>
<keyword evidence="4" id="KW-1185">Reference proteome</keyword>
<organism evidence="3 4">
    <name type="scientific">Deinococcus grandis</name>
    <dbReference type="NCBI Taxonomy" id="57498"/>
    <lineage>
        <taxon>Bacteria</taxon>
        <taxon>Thermotogati</taxon>
        <taxon>Deinococcota</taxon>
        <taxon>Deinococci</taxon>
        <taxon>Deinococcales</taxon>
        <taxon>Deinococcaceae</taxon>
        <taxon>Deinococcus</taxon>
    </lineage>
</organism>
<dbReference type="Gene3D" id="2.10.260.10">
    <property type="match status" value="1"/>
</dbReference>
<dbReference type="InterPro" id="IPR007159">
    <property type="entry name" value="SpoVT-AbrB_dom"/>
</dbReference>
<dbReference type="Proteomes" id="UP000056209">
    <property type="component" value="Unassembled WGS sequence"/>
</dbReference>
<accession>A0A124BS54</accession>
<evidence type="ECO:0000313" key="4">
    <source>
        <dbReference type="Proteomes" id="UP000056209"/>
    </source>
</evidence>
<sequence>MRKKLTTIGNSRALIIPKELLELYGFGDEIEIEPSAGGLIIKPAARGLFFQEAKAKLLTEKRALLARLSDA</sequence>
<protein>
    <submittedName>
        <fullName evidence="3">Transcriptional regulator/antitoxin, MazE</fullName>
    </submittedName>
</protein>
<dbReference type="SMART" id="SM00966">
    <property type="entry name" value="SpoVT_AbrB"/>
    <property type="match status" value="1"/>
</dbReference>
<dbReference type="InterPro" id="IPR037914">
    <property type="entry name" value="SpoVT-AbrB_sf"/>
</dbReference>
<keyword evidence="1" id="KW-0238">DNA-binding</keyword>
<evidence type="ECO:0000313" key="3">
    <source>
        <dbReference type="EMBL" id="GAQ23235.1"/>
    </source>
</evidence>
<proteinExistence type="predicted"/>
<gene>
    <name evidence="3" type="ORF">DEIGR_200090</name>
</gene>
<dbReference type="SUPFAM" id="SSF89447">
    <property type="entry name" value="AbrB/MazE/MraZ-like"/>
    <property type="match status" value="1"/>
</dbReference>
<dbReference type="GO" id="GO:0003677">
    <property type="term" value="F:DNA binding"/>
    <property type="evidence" value="ECO:0007669"/>
    <property type="project" value="UniProtKB-UniRule"/>
</dbReference>
<dbReference type="EMBL" id="BCMS01000002">
    <property type="protein sequence ID" value="GAQ23235.1"/>
    <property type="molecule type" value="Genomic_DNA"/>
</dbReference>
<name>A0A124BS54_9DEIO</name>
<dbReference type="PROSITE" id="PS51740">
    <property type="entry name" value="SPOVT_ABRB"/>
    <property type="match status" value="1"/>
</dbReference>
<evidence type="ECO:0000259" key="2">
    <source>
        <dbReference type="PROSITE" id="PS51740"/>
    </source>
</evidence>
<dbReference type="OrthoDB" id="5459182at2"/>
<feature type="domain" description="SpoVT-AbrB" evidence="2">
    <location>
        <begin position="3"/>
        <end position="46"/>
    </location>
</feature>